<proteinExistence type="predicted"/>
<dbReference type="AlphaFoldDB" id="A0A9Q1F9A1"/>
<keyword evidence="4" id="KW-1185">Reference proteome</keyword>
<comment type="caution">
    <text evidence="3">The sequence shown here is derived from an EMBL/GenBank/DDBJ whole genome shotgun (WGS) entry which is preliminary data.</text>
</comment>
<feature type="domain" description="HTH psq-type" evidence="2">
    <location>
        <begin position="1"/>
        <end position="38"/>
    </location>
</feature>
<evidence type="ECO:0000259" key="2">
    <source>
        <dbReference type="Pfam" id="PF05225"/>
    </source>
</evidence>
<name>A0A9Q1F9A1_SYNKA</name>
<accession>A0A9Q1F9A1</accession>
<dbReference type="EMBL" id="JAINUF010000007">
    <property type="protein sequence ID" value="KAJ8353503.1"/>
    <property type="molecule type" value="Genomic_DNA"/>
</dbReference>
<gene>
    <name evidence="3" type="ORF">SKAU_G00210700</name>
</gene>
<sequence>MLRAVEACKEGMSVRQAVRLYKVPRSTLADRVNGRVTHGAVSRPGQLLSKSDELSLVRYCQYMASHGHPLTKNQCIAFGTSIRPITSKVPGRLCWRNGHHHRLPRSHIRISCHHPPPPPPPPAQYLHPLCPPAPRIHPLVASGDISADLAEILMECNYKKKTTRRLPVAARVITGEEFQRLFREREEKEQVAAALKEQWALLRRKKMEQLAQRQRAAVAAASSSTAAGPRTTSGTVARPPLSRGTPAAPSRRRGPAAPLRTSTSPDQCEHSNRTRVRTKSGPNKQTETLLKRWSRYASKRTLVRFVCDVSDAPSTESRDNEECTRGGRLPIPRAKAQKRNAKSCRADDEFRAYMTDNRRMLEEIRGAEQGQVAQEAATFEWILQAQQEAEERRFRAMQAQQQATNQMFL</sequence>
<dbReference type="Pfam" id="PF05225">
    <property type="entry name" value="HTH_psq"/>
    <property type="match status" value="1"/>
</dbReference>
<dbReference type="OrthoDB" id="4327074at2759"/>
<organism evidence="3 4">
    <name type="scientific">Synaphobranchus kaupii</name>
    <name type="common">Kaup's arrowtooth eel</name>
    <dbReference type="NCBI Taxonomy" id="118154"/>
    <lineage>
        <taxon>Eukaryota</taxon>
        <taxon>Metazoa</taxon>
        <taxon>Chordata</taxon>
        <taxon>Craniata</taxon>
        <taxon>Vertebrata</taxon>
        <taxon>Euteleostomi</taxon>
        <taxon>Actinopterygii</taxon>
        <taxon>Neopterygii</taxon>
        <taxon>Teleostei</taxon>
        <taxon>Anguilliformes</taxon>
        <taxon>Synaphobranchidae</taxon>
        <taxon>Synaphobranchus</taxon>
    </lineage>
</organism>
<evidence type="ECO:0000313" key="4">
    <source>
        <dbReference type="Proteomes" id="UP001152622"/>
    </source>
</evidence>
<dbReference type="InterPro" id="IPR009057">
    <property type="entry name" value="Homeodomain-like_sf"/>
</dbReference>
<evidence type="ECO:0000256" key="1">
    <source>
        <dbReference type="SAM" id="MobiDB-lite"/>
    </source>
</evidence>
<feature type="compositionally biased region" description="Low complexity" evidence="1">
    <location>
        <begin position="219"/>
        <end position="235"/>
    </location>
</feature>
<feature type="region of interest" description="Disordered" evidence="1">
    <location>
        <begin position="219"/>
        <end position="287"/>
    </location>
</feature>
<dbReference type="SUPFAM" id="SSF46689">
    <property type="entry name" value="Homeodomain-like"/>
    <property type="match status" value="1"/>
</dbReference>
<evidence type="ECO:0000313" key="3">
    <source>
        <dbReference type="EMBL" id="KAJ8353503.1"/>
    </source>
</evidence>
<reference evidence="3" key="1">
    <citation type="journal article" date="2023" name="Science">
        <title>Genome structures resolve the early diversification of teleost fishes.</title>
        <authorList>
            <person name="Parey E."/>
            <person name="Louis A."/>
            <person name="Montfort J."/>
            <person name="Bouchez O."/>
            <person name="Roques C."/>
            <person name="Iampietro C."/>
            <person name="Lluch J."/>
            <person name="Castinel A."/>
            <person name="Donnadieu C."/>
            <person name="Desvignes T."/>
            <person name="Floi Bucao C."/>
            <person name="Jouanno E."/>
            <person name="Wen M."/>
            <person name="Mejri S."/>
            <person name="Dirks R."/>
            <person name="Jansen H."/>
            <person name="Henkel C."/>
            <person name="Chen W.J."/>
            <person name="Zahm M."/>
            <person name="Cabau C."/>
            <person name="Klopp C."/>
            <person name="Thompson A.W."/>
            <person name="Robinson-Rechavi M."/>
            <person name="Braasch I."/>
            <person name="Lecointre G."/>
            <person name="Bobe J."/>
            <person name="Postlethwait J.H."/>
            <person name="Berthelot C."/>
            <person name="Roest Crollius H."/>
            <person name="Guiguen Y."/>
        </authorList>
    </citation>
    <scope>NUCLEOTIDE SEQUENCE</scope>
    <source>
        <strain evidence="3">WJC10195</strain>
    </source>
</reference>
<dbReference type="InterPro" id="IPR007889">
    <property type="entry name" value="HTH_Psq"/>
</dbReference>
<dbReference type="GO" id="GO:0003677">
    <property type="term" value="F:DNA binding"/>
    <property type="evidence" value="ECO:0007669"/>
    <property type="project" value="InterPro"/>
</dbReference>
<protein>
    <recommendedName>
        <fullName evidence="2">HTH psq-type domain-containing protein</fullName>
    </recommendedName>
</protein>
<dbReference type="Proteomes" id="UP001152622">
    <property type="component" value="Chromosome 7"/>
</dbReference>
<dbReference type="Gene3D" id="1.10.10.60">
    <property type="entry name" value="Homeodomain-like"/>
    <property type="match status" value="1"/>
</dbReference>